<accession>A0A2V2F6S8</accession>
<dbReference type="STRING" id="1034346.GCA_000313565_02810"/>
<dbReference type="InterPro" id="IPR052179">
    <property type="entry name" value="DD-CPase-like"/>
</dbReference>
<keyword evidence="3" id="KW-0121">Carboxypeptidase</keyword>
<reference evidence="3 4" key="1">
    <citation type="submission" date="2018-05" db="EMBL/GenBank/DDBJ databases">
        <title>Genomic Encyclopedia of Type Strains, Phase IV (KMG-IV): sequencing the most valuable type-strain genomes for metagenomic binning, comparative biology and taxonomic classification.</title>
        <authorList>
            <person name="Goeker M."/>
        </authorList>
    </citation>
    <scope>NUCLEOTIDE SEQUENCE [LARGE SCALE GENOMIC DNA]</scope>
    <source>
        <strain evidence="3 4">JC118</strain>
    </source>
</reference>
<comment type="caution">
    <text evidence="3">The sequence shown here is derived from an EMBL/GenBank/DDBJ whole genome shotgun (WGS) entry which is preliminary data.</text>
</comment>
<keyword evidence="1" id="KW-0175">Coiled coil</keyword>
<evidence type="ECO:0000259" key="2">
    <source>
        <dbReference type="Pfam" id="PF02557"/>
    </source>
</evidence>
<dbReference type="RefSeq" id="WP_022939093.1">
    <property type="nucleotide sequence ID" value="NZ_CABKRQ010000007.1"/>
</dbReference>
<dbReference type="GeneID" id="94442598"/>
<feature type="coiled-coil region" evidence="1">
    <location>
        <begin position="264"/>
        <end position="298"/>
    </location>
</feature>
<dbReference type="SUPFAM" id="SSF55166">
    <property type="entry name" value="Hedgehog/DD-peptidase"/>
    <property type="match status" value="1"/>
</dbReference>
<evidence type="ECO:0000313" key="3">
    <source>
        <dbReference type="EMBL" id="PXX77895.1"/>
    </source>
</evidence>
<dbReference type="Pfam" id="PF02557">
    <property type="entry name" value="VanY"/>
    <property type="match status" value="1"/>
</dbReference>
<protein>
    <submittedName>
        <fullName evidence="3">D-alanyl-D-alanine carboxypeptidase-like protein</fullName>
    </submittedName>
</protein>
<dbReference type="PANTHER" id="PTHR34385">
    <property type="entry name" value="D-ALANYL-D-ALANINE CARBOXYPEPTIDASE"/>
    <property type="match status" value="1"/>
</dbReference>
<dbReference type="AlphaFoldDB" id="A0A2V2F6S8"/>
<keyword evidence="3" id="KW-0378">Hydrolase</keyword>
<evidence type="ECO:0000256" key="1">
    <source>
        <dbReference type="SAM" id="Coils"/>
    </source>
</evidence>
<dbReference type="GO" id="GO:0006508">
    <property type="term" value="P:proteolysis"/>
    <property type="evidence" value="ECO:0007669"/>
    <property type="project" value="InterPro"/>
</dbReference>
<evidence type="ECO:0000313" key="4">
    <source>
        <dbReference type="Proteomes" id="UP000247612"/>
    </source>
</evidence>
<keyword evidence="3" id="KW-0645">Protease</keyword>
<dbReference type="InterPro" id="IPR009045">
    <property type="entry name" value="Zn_M74/Hedgehog-like"/>
</dbReference>
<feature type="domain" description="D-alanyl-D-alanine carboxypeptidase-like core" evidence="2">
    <location>
        <begin position="185"/>
        <end position="316"/>
    </location>
</feature>
<dbReference type="Proteomes" id="UP000247612">
    <property type="component" value="Unassembled WGS sequence"/>
</dbReference>
<dbReference type="OrthoDB" id="9792074at2"/>
<dbReference type="GO" id="GO:0004180">
    <property type="term" value="F:carboxypeptidase activity"/>
    <property type="evidence" value="ECO:0007669"/>
    <property type="project" value="UniProtKB-KW"/>
</dbReference>
<name>A0A2V2F6S8_9FIRM</name>
<keyword evidence="4" id="KW-1185">Reference proteome</keyword>
<organism evidence="3 4">
    <name type="scientific">Dielma fastidiosa</name>
    <dbReference type="NCBI Taxonomy" id="1034346"/>
    <lineage>
        <taxon>Bacteria</taxon>
        <taxon>Bacillati</taxon>
        <taxon>Bacillota</taxon>
        <taxon>Erysipelotrichia</taxon>
        <taxon>Erysipelotrichales</taxon>
        <taxon>Erysipelotrichaceae</taxon>
        <taxon>Dielma</taxon>
    </lineage>
</organism>
<dbReference type="InterPro" id="IPR003709">
    <property type="entry name" value="VanY-like_core_dom"/>
</dbReference>
<dbReference type="PANTHER" id="PTHR34385:SF1">
    <property type="entry name" value="PEPTIDOGLYCAN L-ALANYL-D-GLUTAMATE ENDOPEPTIDASE CWLK"/>
    <property type="match status" value="1"/>
</dbReference>
<dbReference type="Gene3D" id="3.30.1380.10">
    <property type="match status" value="1"/>
</dbReference>
<sequence length="343" mass="39380">MKTKRAIFIGSLIVLFICCYSIMNKHFDPLARYKYADNDNRDLIISYLSSEDINYLIDRQLLPEEFMPYFGISDFNIRYTVYYNIAKAARPADAQTIVDFVNKYLDVTFNHDNLEPLVRNYSYELMSDFFEHGDRYAENEGLLIDPSALTAKIIEGKTLYRYQPDDLVDIVNVPSVNAYSENEPIQVRKEPASALSSLCAAATELNGKTCGNMILVGGFVSYEEQVELYEQALLHYGYDEVDQHIFKPGHFENQLGYTVELQLAKVEVEKAEAKEATADDAEAENKKQENEQIAWLKKHIAEYGFVFRYPEDVNEKGHLVLRYVGVEKAKEMTEKGLRLEDIG</sequence>
<proteinExistence type="predicted"/>
<gene>
    <name evidence="3" type="ORF">DES51_109149</name>
</gene>
<dbReference type="EMBL" id="QJKH01000009">
    <property type="protein sequence ID" value="PXX77895.1"/>
    <property type="molecule type" value="Genomic_DNA"/>
</dbReference>